<dbReference type="InterPro" id="IPR016163">
    <property type="entry name" value="Ald_DH_C"/>
</dbReference>
<protein>
    <recommendedName>
        <fullName evidence="3">aldehyde dehydrogenase (NAD(+))</fullName>
        <ecNumber evidence="3">1.2.1.3</ecNumber>
    </recommendedName>
</protein>
<dbReference type="InterPro" id="IPR001087">
    <property type="entry name" value="GDSL"/>
</dbReference>
<comment type="catalytic activity">
    <reaction evidence="4">
        <text>an aldehyde + NAD(+) + H2O = a carboxylate + NADH + 2 H(+)</text>
        <dbReference type="Rhea" id="RHEA:16185"/>
        <dbReference type="ChEBI" id="CHEBI:15377"/>
        <dbReference type="ChEBI" id="CHEBI:15378"/>
        <dbReference type="ChEBI" id="CHEBI:17478"/>
        <dbReference type="ChEBI" id="CHEBI:29067"/>
        <dbReference type="ChEBI" id="CHEBI:57540"/>
        <dbReference type="ChEBI" id="CHEBI:57945"/>
        <dbReference type="EC" id="1.2.1.3"/>
    </reaction>
</comment>
<evidence type="ECO:0000256" key="7">
    <source>
        <dbReference type="SAM" id="MobiDB-lite"/>
    </source>
</evidence>
<dbReference type="InterPro" id="IPR016162">
    <property type="entry name" value="Ald_DH_N"/>
</dbReference>
<feature type="domain" description="Aldehyde dehydrogenase" evidence="9">
    <location>
        <begin position="347"/>
        <end position="795"/>
    </location>
</feature>
<evidence type="ECO:0000259" key="9">
    <source>
        <dbReference type="Pfam" id="PF00171"/>
    </source>
</evidence>
<keyword evidence="2 6" id="KW-0560">Oxidoreductase</keyword>
<dbReference type="SUPFAM" id="SSF53720">
    <property type="entry name" value="ALDH-like"/>
    <property type="match status" value="1"/>
</dbReference>
<dbReference type="Pfam" id="PF00171">
    <property type="entry name" value="Aldedh"/>
    <property type="match status" value="1"/>
</dbReference>
<feature type="region of interest" description="Disordered" evidence="7">
    <location>
        <begin position="674"/>
        <end position="697"/>
    </location>
</feature>
<evidence type="ECO:0000256" key="5">
    <source>
        <dbReference type="PROSITE-ProRule" id="PRU10007"/>
    </source>
</evidence>
<dbReference type="GO" id="GO:0004029">
    <property type="term" value="F:aldehyde dehydrogenase (NAD+) activity"/>
    <property type="evidence" value="ECO:0007669"/>
    <property type="project" value="UniProtKB-EC"/>
</dbReference>
<dbReference type="Pfam" id="PF00657">
    <property type="entry name" value="Lipase_GDSL"/>
    <property type="match status" value="1"/>
</dbReference>
<name>A0A4E9ER33_GIBZA</name>
<dbReference type="CDD" id="cd07106">
    <property type="entry name" value="ALDH_AldA-AAD23400"/>
    <property type="match status" value="1"/>
</dbReference>
<sequence length="804" mass="87666">MLSKLILPALASILFQNTAVQAAGDIDYLITFGDSYSQTWFDVNGEKPSSKNPIGNPPFPGWTASGGPNWVGSIVTEQNNSLVLAYNYAYGGATVDANIIKPYQDTVKSMVDQVKQFSDSIASKPSYAPWNAQNAVAGVWIGVNDVGNSFYLGNMADITERAVSRYFELLKVMYNAGLRKFVLLSVPPTQLTPTMIKQGPDSNAMLVKSINLYNSKIASKLQAFKQANSGVKAIVVDTSVSFNKAIKNPTAYGAPDATCFNNNGKSCLWFDDYHPGIAINKLVAEQVATALENNGFGCSNPLFTFQLGAFISFFITLQTAIMTFPYGQKIDFKVFQNIINNKTSPTSQTRHGICPSTEEPLWESPVSTQEDVDRAVDAAKAAYPLWRKLSQDERAEYLVKFADAIEAHKQEFIDLLGREAGKPPQAGAFELMLVMEHVRKTPELRLKEEKPEDNDDRTAIVRYVPLGVGVGIVPWNFPMILGIGKAYPAMLAGNTFIWKPSPYSPYSALKLAEIGAKVLPPGIFQALSGGDDLGPMLTAHPGVAKVSFTGSTGTGKKIMASCASTLKRVTLELGGKDAAIVCEDVDIPTAAGKVAFLAYVHSGQICMNIKRIYVHESIYDDFRSAVVGFLDNMKSGGFSDPEAFFGPIQNKMQFEKLQRLYGEIDKQGWKSLTSTNGTTKPEKGYHIQPTLIDNPPEDSEIVQTEPFGPIVPMMKWSDEDDVVARANASNLGLGASVWSKDVPRARRMAEQLEAGSIWVNTHFEVAPNVPFGGHKSSGIGMDWGEVGLKGWCNPQAYWVKHSGA</sequence>
<organism evidence="10">
    <name type="scientific">Gibberella zeae</name>
    <name type="common">Wheat head blight fungus</name>
    <name type="synonym">Fusarium graminearum</name>
    <dbReference type="NCBI Taxonomy" id="5518"/>
    <lineage>
        <taxon>Eukaryota</taxon>
        <taxon>Fungi</taxon>
        <taxon>Dikarya</taxon>
        <taxon>Ascomycota</taxon>
        <taxon>Pezizomycotina</taxon>
        <taxon>Sordariomycetes</taxon>
        <taxon>Hypocreomycetidae</taxon>
        <taxon>Hypocreales</taxon>
        <taxon>Nectriaceae</taxon>
        <taxon>Fusarium</taxon>
    </lineage>
</organism>
<evidence type="ECO:0000256" key="4">
    <source>
        <dbReference type="ARBA" id="ARBA00049194"/>
    </source>
</evidence>
<dbReference type="PANTHER" id="PTHR11699">
    <property type="entry name" value="ALDEHYDE DEHYDROGENASE-RELATED"/>
    <property type="match status" value="1"/>
</dbReference>
<proteinExistence type="inferred from homology"/>
<dbReference type="InterPro" id="IPR044086">
    <property type="entry name" value="LUC3-like"/>
</dbReference>
<feature type="signal peptide" evidence="8">
    <location>
        <begin position="1"/>
        <end position="22"/>
    </location>
</feature>
<dbReference type="Gene3D" id="3.40.309.10">
    <property type="entry name" value="Aldehyde Dehydrogenase, Chain A, domain 2"/>
    <property type="match status" value="1"/>
</dbReference>
<dbReference type="FunFam" id="3.40.309.10:FF:000009">
    <property type="entry name" value="Aldehyde dehydrogenase A"/>
    <property type="match status" value="1"/>
</dbReference>
<keyword evidence="8" id="KW-0732">Signal</keyword>
<dbReference type="PROSITE" id="PS00070">
    <property type="entry name" value="ALDEHYDE_DEHYDR_CYS"/>
    <property type="match status" value="1"/>
</dbReference>
<dbReference type="InterPro" id="IPR016160">
    <property type="entry name" value="Ald_DH_CS_CYS"/>
</dbReference>
<dbReference type="GO" id="GO:0016788">
    <property type="term" value="F:hydrolase activity, acting on ester bonds"/>
    <property type="evidence" value="ECO:0007669"/>
    <property type="project" value="InterPro"/>
</dbReference>
<evidence type="ECO:0000256" key="8">
    <source>
        <dbReference type="SAM" id="SignalP"/>
    </source>
</evidence>
<feature type="active site" evidence="5">
    <location>
        <position position="572"/>
    </location>
</feature>
<dbReference type="EC" id="1.2.1.3" evidence="3"/>
<evidence type="ECO:0000256" key="1">
    <source>
        <dbReference type="ARBA" id="ARBA00009986"/>
    </source>
</evidence>
<dbReference type="EMBL" id="CAAKMV010000207">
    <property type="protein sequence ID" value="VIO64874.1"/>
    <property type="molecule type" value="Genomic_DNA"/>
</dbReference>
<evidence type="ECO:0000256" key="3">
    <source>
        <dbReference type="ARBA" id="ARBA00024226"/>
    </source>
</evidence>
<reference evidence="10" key="1">
    <citation type="submission" date="2019-04" db="EMBL/GenBank/DDBJ databases">
        <authorList>
            <person name="Melise S."/>
            <person name="Noan J."/>
            <person name="Okalmin O."/>
        </authorList>
    </citation>
    <scope>NUCLEOTIDE SEQUENCE</scope>
    <source>
        <strain evidence="10">FN9</strain>
    </source>
</reference>
<evidence type="ECO:0000256" key="2">
    <source>
        <dbReference type="ARBA" id="ARBA00023002"/>
    </source>
</evidence>
<dbReference type="InterPro" id="IPR036514">
    <property type="entry name" value="SGNH_hydro_sf"/>
</dbReference>
<dbReference type="InterPro" id="IPR029510">
    <property type="entry name" value="Ald_DH_CS_GLU"/>
</dbReference>
<dbReference type="PROSITE" id="PS00687">
    <property type="entry name" value="ALDEHYDE_DEHYDR_GLU"/>
    <property type="match status" value="1"/>
</dbReference>
<feature type="chain" id="PRO_5026290971" description="aldehyde dehydrogenase (NAD(+))" evidence="8">
    <location>
        <begin position="23"/>
        <end position="804"/>
    </location>
</feature>
<dbReference type="SUPFAM" id="SSF52266">
    <property type="entry name" value="SGNH hydrolase"/>
    <property type="match status" value="1"/>
</dbReference>
<dbReference type="CDD" id="cd01846">
    <property type="entry name" value="fatty_acyltransferase_like"/>
    <property type="match status" value="1"/>
</dbReference>
<evidence type="ECO:0000313" key="10">
    <source>
        <dbReference type="EMBL" id="VIO64874.1"/>
    </source>
</evidence>
<accession>A0A4E9ER33</accession>
<comment type="similarity">
    <text evidence="1 6">Belongs to the aldehyde dehydrogenase family.</text>
</comment>
<dbReference type="FunFam" id="3.40.605.10:FF:000007">
    <property type="entry name" value="NAD/NADP-dependent betaine aldehyde dehydrogenase"/>
    <property type="match status" value="1"/>
</dbReference>
<dbReference type="Gene3D" id="3.40.605.10">
    <property type="entry name" value="Aldehyde Dehydrogenase, Chain A, domain 1"/>
    <property type="match status" value="1"/>
</dbReference>
<dbReference type="AlphaFoldDB" id="A0A4E9ER33"/>
<dbReference type="InterPro" id="IPR015590">
    <property type="entry name" value="Aldehyde_DH_dom"/>
</dbReference>
<dbReference type="InterPro" id="IPR016161">
    <property type="entry name" value="Ald_DH/histidinol_DH"/>
</dbReference>
<gene>
    <name evidence="10" type="ORF">FUG_LOCUS580846</name>
</gene>
<dbReference type="Gene3D" id="3.40.50.1110">
    <property type="entry name" value="SGNH hydrolase"/>
    <property type="match status" value="1"/>
</dbReference>
<evidence type="ECO:0000256" key="6">
    <source>
        <dbReference type="RuleBase" id="RU003345"/>
    </source>
</evidence>